<evidence type="ECO:0000313" key="7">
    <source>
        <dbReference type="EMBL" id="VEH09017.1"/>
    </source>
</evidence>
<dbReference type="EMBL" id="LR134377">
    <property type="protein sequence ID" value="VEH09017.1"/>
    <property type="molecule type" value="Genomic_DNA"/>
</dbReference>
<gene>
    <name evidence="7" type="primary">panE</name>
    <name evidence="7" type="ORF">NCTC949_02144</name>
</gene>
<dbReference type="EC" id="1.1.1.169" evidence="4"/>
<dbReference type="AlphaFoldDB" id="A0AB38VU24"/>
<name>A0AB38VU24_9CORY</name>
<keyword evidence="2 4" id="KW-0521">NADP</keyword>
<dbReference type="InterPro" id="IPR013328">
    <property type="entry name" value="6PGD_dom2"/>
</dbReference>
<dbReference type="GO" id="GO:0005737">
    <property type="term" value="C:cytoplasm"/>
    <property type="evidence" value="ECO:0007669"/>
    <property type="project" value="TreeGrafter"/>
</dbReference>
<evidence type="ECO:0000256" key="2">
    <source>
        <dbReference type="ARBA" id="ARBA00022857"/>
    </source>
</evidence>
<dbReference type="InterPro" id="IPR008927">
    <property type="entry name" value="6-PGluconate_DH-like_C_sf"/>
</dbReference>
<dbReference type="Pfam" id="PF08546">
    <property type="entry name" value="ApbA_C"/>
    <property type="match status" value="1"/>
</dbReference>
<dbReference type="InterPro" id="IPR036291">
    <property type="entry name" value="NAD(P)-bd_dom_sf"/>
</dbReference>
<evidence type="ECO:0000313" key="8">
    <source>
        <dbReference type="Proteomes" id="UP000271380"/>
    </source>
</evidence>
<accession>A0AB38VU24</accession>
<sequence length="314" mass="33486">MHVVIIGTGAVGGYIGAALQEQLTASGIDEKVASVRMVARPDTAARLRKEGISISDERGTRQVYLSVVTSLFEIKTADVVVLATKTINSTNLPDQLPAGAVLVTTQNSVEMPTLAVEKYGKEKVLPGVVRGFFIRTGITSVRLAGTLKRLDIGSLATGTESMAARFASLLNAAGIDSRVDEKIMSDIWAKAMFVTTFGALGALVNQPLGVVRTVYRDNLRDLILEIYTVAQASGVQLPDDIVEQTIELLDKQAESSTSSLQRDLSAGLPSELDAQVGAVIRMAQRAQVSVPLHLLLRNVLEPTNRGSGSANMQQ</sequence>
<dbReference type="PANTHER" id="PTHR21708:SF26">
    <property type="entry name" value="2-DEHYDROPANTOATE 2-REDUCTASE"/>
    <property type="match status" value="1"/>
</dbReference>
<dbReference type="Proteomes" id="UP000271380">
    <property type="component" value="Chromosome"/>
</dbReference>
<dbReference type="RefSeq" id="WP_126317073.1">
    <property type="nucleotide sequence ID" value="NZ_LR134377.1"/>
</dbReference>
<keyword evidence="3 4" id="KW-0560">Oxidoreductase</keyword>
<comment type="pathway">
    <text evidence="4">Cofactor biosynthesis; (R)-pantothenate biosynthesis; (R)-pantoate from 3-methyl-2-oxobutanoate: step 2/2.</text>
</comment>
<evidence type="ECO:0000256" key="4">
    <source>
        <dbReference type="RuleBase" id="RU362068"/>
    </source>
</evidence>
<dbReference type="Gene3D" id="1.10.1040.10">
    <property type="entry name" value="N-(1-d-carboxylethyl)-l-norvaline Dehydrogenase, domain 2"/>
    <property type="match status" value="1"/>
</dbReference>
<feature type="domain" description="Ketopantoate reductase C-terminal" evidence="6">
    <location>
        <begin position="183"/>
        <end position="300"/>
    </location>
</feature>
<comment type="similarity">
    <text evidence="1 4">Belongs to the ketopantoate reductase family.</text>
</comment>
<evidence type="ECO:0000256" key="1">
    <source>
        <dbReference type="ARBA" id="ARBA00007870"/>
    </source>
</evidence>
<proteinExistence type="inferred from homology"/>
<dbReference type="GO" id="GO:0008677">
    <property type="term" value="F:2-dehydropantoate 2-reductase activity"/>
    <property type="evidence" value="ECO:0007669"/>
    <property type="project" value="UniProtKB-EC"/>
</dbReference>
<evidence type="ECO:0000256" key="3">
    <source>
        <dbReference type="ARBA" id="ARBA00023002"/>
    </source>
</evidence>
<dbReference type="NCBIfam" id="NF005091">
    <property type="entry name" value="PRK06522.2-2"/>
    <property type="match status" value="1"/>
</dbReference>
<dbReference type="GO" id="GO:0015940">
    <property type="term" value="P:pantothenate biosynthetic process"/>
    <property type="evidence" value="ECO:0007669"/>
    <property type="project" value="UniProtKB-KW"/>
</dbReference>
<evidence type="ECO:0000259" key="6">
    <source>
        <dbReference type="Pfam" id="PF08546"/>
    </source>
</evidence>
<organism evidence="7 8">
    <name type="scientific">Corynebacterium kutscheri</name>
    <dbReference type="NCBI Taxonomy" id="35755"/>
    <lineage>
        <taxon>Bacteria</taxon>
        <taxon>Bacillati</taxon>
        <taxon>Actinomycetota</taxon>
        <taxon>Actinomycetes</taxon>
        <taxon>Mycobacteriales</taxon>
        <taxon>Corynebacteriaceae</taxon>
        <taxon>Corynebacterium</taxon>
    </lineage>
</organism>
<feature type="domain" description="Ketopantoate reductase N-terminal" evidence="5">
    <location>
        <begin position="3"/>
        <end position="155"/>
    </location>
</feature>
<protein>
    <recommendedName>
        <fullName evidence="4">2-dehydropantoate 2-reductase</fullName>
        <ecNumber evidence="4">1.1.1.169</ecNumber>
    </recommendedName>
    <alternativeName>
        <fullName evidence="4">Ketopantoate reductase</fullName>
    </alternativeName>
</protein>
<dbReference type="InterPro" id="IPR051402">
    <property type="entry name" value="KPR-Related"/>
</dbReference>
<dbReference type="Gene3D" id="3.40.50.720">
    <property type="entry name" value="NAD(P)-binding Rossmann-like Domain"/>
    <property type="match status" value="1"/>
</dbReference>
<dbReference type="PANTHER" id="PTHR21708">
    <property type="entry name" value="PROBABLE 2-DEHYDROPANTOATE 2-REDUCTASE"/>
    <property type="match status" value="1"/>
</dbReference>
<evidence type="ECO:0000259" key="5">
    <source>
        <dbReference type="Pfam" id="PF02558"/>
    </source>
</evidence>
<reference evidence="7 8" key="1">
    <citation type="submission" date="2018-12" db="EMBL/GenBank/DDBJ databases">
        <authorList>
            <consortium name="Pathogen Informatics"/>
        </authorList>
    </citation>
    <scope>NUCLEOTIDE SEQUENCE [LARGE SCALE GENOMIC DNA]</scope>
    <source>
        <strain evidence="7 8">NCTC949</strain>
    </source>
</reference>
<dbReference type="SUPFAM" id="SSF51735">
    <property type="entry name" value="NAD(P)-binding Rossmann-fold domains"/>
    <property type="match status" value="1"/>
</dbReference>
<comment type="catalytic activity">
    <reaction evidence="4">
        <text>(R)-pantoate + NADP(+) = 2-dehydropantoate + NADPH + H(+)</text>
        <dbReference type="Rhea" id="RHEA:16233"/>
        <dbReference type="ChEBI" id="CHEBI:11561"/>
        <dbReference type="ChEBI" id="CHEBI:15378"/>
        <dbReference type="ChEBI" id="CHEBI:15980"/>
        <dbReference type="ChEBI" id="CHEBI:57783"/>
        <dbReference type="ChEBI" id="CHEBI:58349"/>
        <dbReference type="EC" id="1.1.1.169"/>
    </reaction>
</comment>
<dbReference type="NCBIfam" id="TIGR00745">
    <property type="entry name" value="apbA_panE"/>
    <property type="match status" value="1"/>
</dbReference>
<dbReference type="Pfam" id="PF02558">
    <property type="entry name" value="ApbA"/>
    <property type="match status" value="1"/>
</dbReference>
<comment type="function">
    <text evidence="4">Catalyzes the NADPH-dependent reduction of ketopantoate into pantoic acid.</text>
</comment>
<dbReference type="InterPro" id="IPR013752">
    <property type="entry name" value="KPA_reductase"/>
</dbReference>
<keyword evidence="4" id="KW-0566">Pantothenate biosynthesis</keyword>
<dbReference type="InterPro" id="IPR003710">
    <property type="entry name" value="ApbA"/>
</dbReference>
<dbReference type="SUPFAM" id="SSF48179">
    <property type="entry name" value="6-phosphogluconate dehydrogenase C-terminal domain-like"/>
    <property type="match status" value="1"/>
</dbReference>
<dbReference type="InterPro" id="IPR013332">
    <property type="entry name" value="KPR_N"/>
</dbReference>